<comment type="similarity">
    <text evidence="1">Belongs to the AfsR/DnrI/RedD regulatory family.</text>
</comment>
<dbReference type="SMART" id="SM01043">
    <property type="entry name" value="BTAD"/>
    <property type="match status" value="1"/>
</dbReference>
<dbReference type="EMBL" id="JAACAK010000063">
    <property type="protein sequence ID" value="NIR75107.1"/>
    <property type="molecule type" value="Genomic_DNA"/>
</dbReference>
<dbReference type="GO" id="GO:0006355">
    <property type="term" value="P:regulation of DNA-templated transcription"/>
    <property type="evidence" value="ECO:0007669"/>
    <property type="project" value="InterPro"/>
</dbReference>
<dbReference type="InterPro" id="IPR005158">
    <property type="entry name" value="BTAD"/>
</dbReference>
<dbReference type="SUPFAM" id="SSF52540">
    <property type="entry name" value="P-loop containing nucleoside triphosphate hydrolases"/>
    <property type="match status" value="1"/>
</dbReference>
<dbReference type="SUPFAM" id="SSF48452">
    <property type="entry name" value="TPR-like"/>
    <property type="match status" value="1"/>
</dbReference>
<name>A0AAE5CAY9_9BACT</name>
<dbReference type="Gene3D" id="1.25.40.10">
    <property type="entry name" value="Tetratricopeptide repeat domain"/>
    <property type="match status" value="1"/>
</dbReference>
<dbReference type="Proteomes" id="UP000702544">
    <property type="component" value="Unassembled WGS sequence"/>
</dbReference>
<dbReference type="Pfam" id="PF13191">
    <property type="entry name" value="AAA_16"/>
    <property type="match status" value="1"/>
</dbReference>
<evidence type="ECO:0000256" key="2">
    <source>
        <dbReference type="ARBA" id="ARBA00023125"/>
    </source>
</evidence>
<dbReference type="GO" id="GO:0003677">
    <property type="term" value="F:DNA binding"/>
    <property type="evidence" value="ECO:0007669"/>
    <property type="project" value="UniProtKB-KW"/>
</dbReference>
<gene>
    <name evidence="4" type="ORF">GWO12_08355</name>
</gene>
<reference evidence="4 5" key="1">
    <citation type="submission" date="2020-01" db="EMBL/GenBank/DDBJ databases">
        <title>Genomes assembled from Gulf of Kutch pelagic sediment metagenomes.</title>
        <authorList>
            <person name="Chandrashekar M."/>
            <person name="Mahajan M.S."/>
            <person name="Dave K.J."/>
            <person name="Vatsa P."/>
            <person name="Nathani N.M."/>
        </authorList>
    </citation>
    <scope>NUCLEOTIDE SEQUENCE [LARGE SCALE GENOMIC DNA]</scope>
    <source>
        <strain evidence="4">KS3-K002</strain>
    </source>
</reference>
<evidence type="ECO:0000259" key="3">
    <source>
        <dbReference type="SMART" id="SM01043"/>
    </source>
</evidence>
<dbReference type="Gene3D" id="1.10.10.10">
    <property type="entry name" value="Winged helix-like DNA-binding domain superfamily/Winged helix DNA-binding domain"/>
    <property type="match status" value="1"/>
</dbReference>
<feature type="domain" description="Bacterial transcriptional activator" evidence="3">
    <location>
        <begin position="97"/>
        <end position="234"/>
    </location>
</feature>
<evidence type="ECO:0000313" key="5">
    <source>
        <dbReference type="Proteomes" id="UP000702544"/>
    </source>
</evidence>
<dbReference type="InterPro" id="IPR041664">
    <property type="entry name" value="AAA_16"/>
</dbReference>
<dbReference type="InterPro" id="IPR027417">
    <property type="entry name" value="P-loop_NTPase"/>
</dbReference>
<evidence type="ECO:0000256" key="1">
    <source>
        <dbReference type="ARBA" id="ARBA00005820"/>
    </source>
</evidence>
<dbReference type="InterPro" id="IPR051677">
    <property type="entry name" value="AfsR-DnrI-RedD_regulator"/>
</dbReference>
<dbReference type="Pfam" id="PF00486">
    <property type="entry name" value="Trans_reg_C"/>
    <property type="match status" value="1"/>
</dbReference>
<proteinExistence type="inferred from homology"/>
<accession>A0AAE5CAY9</accession>
<evidence type="ECO:0000313" key="4">
    <source>
        <dbReference type="EMBL" id="NIR75107.1"/>
    </source>
</evidence>
<dbReference type="InterPro" id="IPR016032">
    <property type="entry name" value="Sig_transdc_resp-reg_C-effctor"/>
</dbReference>
<dbReference type="InterPro" id="IPR036388">
    <property type="entry name" value="WH-like_DNA-bd_sf"/>
</dbReference>
<organism evidence="4 5">
    <name type="scientific">Candidatus Kutchimonas denitrificans</name>
    <dbReference type="NCBI Taxonomy" id="3056748"/>
    <lineage>
        <taxon>Bacteria</taxon>
        <taxon>Pseudomonadati</taxon>
        <taxon>Gemmatimonadota</taxon>
        <taxon>Gemmatimonadia</taxon>
        <taxon>Candidatus Palauibacterales</taxon>
        <taxon>Candidatus Palauibacteraceae</taxon>
        <taxon>Candidatus Kutchimonas</taxon>
    </lineage>
</organism>
<dbReference type="PANTHER" id="PTHR35807">
    <property type="entry name" value="TRANSCRIPTIONAL REGULATOR REDD-RELATED"/>
    <property type="match status" value="1"/>
</dbReference>
<protein>
    <submittedName>
        <fullName evidence="4">AAA family ATPase</fullName>
    </submittedName>
</protein>
<keyword evidence="2" id="KW-0238">DNA-binding</keyword>
<dbReference type="InterPro" id="IPR001867">
    <property type="entry name" value="OmpR/PhoB-type_DNA-bd"/>
</dbReference>
<comment type="caution">
    <text evidence="4">The sequence shown here is derived from an EMBL/GenBank/DDBJ whole genome shotgun (WGS) entry which is preliminary data.</text>
</comment>
<dbReference type="InterPro" id="IPR011990">
    <property type="entry name" value="TPR-like_helical_dom_sf"/>
</dbReference>
<sequence length="646" mass="69236">MISCRVLGPVEVSFEGGPAPAELLWRKNLALLVYLARSPKRARSRDHLIGLLWGDKPDSAARHSLNEAVRVLRKHVGADAIETEGEQVRLAPGAIELDVESLEARVAEDDWEGAAALVAGEFLEGFSVPGCSELEDWLHAERFGFRQTSVAVLVARATELLDAGQVRESMVVARRAQALDGTSEAAARVAMRASAIAGDRSGALAIYDALARRLDEELGAEPAEETSELAERVRRERVWQLPEEYAAGEASSGARRAPLVGREAELEELLQAWSDCIGRSRATAGMIDGDPGVGRTRLAEELLARARLDGATVATARAVEADSGEAWSGAWALAAAIPIAAAGLDEAHPASRAALAARLPAWAERFGSAADAETPTPGRALIEVARALTKRQPLVVLVDDAQWLDRDTLLALGAALRDLKGAPFFLCVTSTYPRRPELEEIRAHVGRELAGVSVQLGPLSHADLRRLARWALPSYDDVELDRVTRRVATDSAGLPLLATELLGAVALGLDLGVTQGAWPEPLRTLDQTLPGDLPIAVSAAVRVSFRRLTPEAQATLAAAAVLDERVDRATLAKATGLDAKALAAALDELEWARWLSADARGYSFVARIVRDVVRRDMLTPGQRQRILEAAGKSPANKARNKSRTVV</sequence>
<dbReference type="Pfam" id="PF03704">
    <property type="entry name" value="BTAD"/>
    <property type="match status" value="1"/>
</dbReference>
<dbReference type="SUPFAM" id="SSF46894">
    <property type="entry name" value="C-terminal effector domain of the bipartite response regulators"/>
    <property type="match status" value="1"/>
</dbReference>
<dbReference type="GO" id="GO:0000160">
    <property type="term" value="P:phosphorelay signal transduction system"/>
    <property type="evidence" value="ECO:0007669"/>
    <property type="project" value="InterPro"/>
</dbReference>
<dbReference type="AlphaFoldDB" id="A0AAE5CAY9"/>